<gene>
    <name evidence="1" type="ORF">ACFSR5_04525</name>
</gene>
<name>A0ABW5KGB5_9SPHI</name>
<reference evidence="2" key="1">
    <citation type="journal article" date="2019" name="Int. J. Syst. Evol. Microbiol.">
        <title>The Global Catalogue of Microorganisms (GCM) 10K type strain sequencing project: providing services to taxonomists for standard genome sequencing and annotation.</title>
        <authorList>
            <consortium name="The Broad Institute Genomics Platform"/>
            <consortium name="The Broad Institute Genome Sequencing Center for Infectious Disease"/>
            <person name="Wu L."/>
            <person name="Ma J."/>
        </authorList>
    </citation>
    <scope>NUCLEOTIDE SEQUENCE [LARGE SCALE GENOMIC DNA]</scope>
    <source>
        <strain evidence="2">KCTC 42662</strain>
    </source>
</reference>
<evidence type="ECO:0000313" key="2">
    <source>
        <dbReference type="Proteomes" id="UP001597545"/>
    </source>
</evidence>
<dbReference type="EMBL" id="JBHULR010000003">
    <property type="protein sequence ID" value="MFD2546910.1"/>
    <property type="molecule type" value="Genomic_DNA"/>
</dbReference>
<keyword evidence="2" id="KW-1185">Reference proteome</keyword>
<dbReference type="Proteomes" id="UP001597545">
    <property type="component" value="Unassembled WGS sequence"/>
</dbReference>
<protein>
    <submittedName>
        <fullName evidence="1">Uncharacterized protein</fullName>
    </submittedName>
</protein>
<comment type="caution">
    <text evidence="1">The sequence shown here is derived from an EMBL/GenBank/DDBJ whole genome shotgun (WGS) entry which is preliminary data.</text>
</comment>
<dbReference type="RefSeq" id="WP_380901158.1">
    <property type="nucleotide sequence ID" value="NZ_JBHUEG010000007.1"/>
</dbReference>
<organism evidence="1 2">
    <name type="scientific">Sphingobacterium suaedae</name>
    <dbReference type="NCBI Taxonomy" id="1686402"/>
    <lineage>
        <taxon>Bacteria</taxon>
        <taxon>Pseudomonadati</taxon>
        <taxon>Bacteroidota</taxon>
        <taxon>Sphingobacteriia</taxon>
        <taxon>Sphingobacteriales</taxon>
        <taxon>Sphingobacteriaceae</taxon>
        <taxon>Sphingobacterium</taxon>
    </lineage>
</organism>
<sequence length="69" mass="7808">MNILKLNVQDATVSHDNERPTITLRLEIAFRCEEEIDQFYTAGNLDTTTLKDTVIKAVTDQLQGVSLKK</sequence>
<proteinExistence type="predicted"/>
<evidence type="ECO:0000313" key="1">
    <source>
        <dbReference type="EMBL" id="MFD2546910.1"/>
    </source>
</evidence>
<accession>A0ABW5KGB5</accession>